<sequence>MEDRQVLPRAGVPSGGRGAALRVSLNLFQPDSGSSAERFLTTHRKHFQDPRQQSLCVLSEHPSRRMPPPKLQSSSVAELLCDIRGDASNILKPQTAVPIASLPLSLPDVEKTKLEAESDRRAVQEIGLPLSQPARPQAVAAVPDGQAAAVRVPPVDPPRTRGGLAKLDVLYSSPHTRVCRSTLLSSTAANSLPYESRGWPSFETSVSGFKEPRLILEVYDGDVPLDASGSLIDREEKGECRSPEELGRDTFSLTPRAPQSFDQFLDTKTFTNGSDNQWVKRLYRRFVRRTASTIREFHFANRRTFTDADLDSLTELLSFMRKDRGCGAAQVESIDLSGTPTRDAAQRRAIREISVLPELRQLDLHNTGTSSSTLSAINGAMKRGGFLQLNKLALCDCEQIGDESVEVLIDLLQSTQLVKGKRILVDVRRVGFSREGYWRFIGWVEGPGKQWEHLRIWRDGEAPQ</sequence>
<dbReference type="VEuPathDB" id="CryptoDB:Cvel_30768"/>
<proteinExistence type="predicted"/>
<dbReference type="InterPro" id="IPR032675">
    <property type="entry name" value="LRR_dom_sf"/>
</dbReference>
<name>A0A0G4HS08_9ALVE</name>
<accession>A0A0G4HS08</accession>
<dbReference type="PhylomeDB" id="A0A0G4HS08"/>
<dbReference type="SUPFAM" id="SSF52047">
    <property type="entry name" value="RNI-like"/>
    <property type="match status" value="1"/>
</dbReference>
<gene>
    <name evidence="1" type="ORF">Cvel_30768</name>
</gene>
<dbReference type="Gene3D" id="3.80.10.10">
    <property type="entry name" value="Ribonuclease Inhibitor"/>
    <property type="match status" value="1"/>
</dbReference>
<dbReference type="EMBL" id="CDMZ01003625">
    <property type="protein sequence ID" value="CEM47044.1"/>
    <property type="molecule type" value="Genomic_DNA"/>
</dbReference>
<dbReference type="AlphaFoldDB" id="A0A0G4HS08"/>
<reference evidence="1" key="1">
    <citation type="submission" date="2014-11" db="EMBL/GenBank/DDBJ databases">
        <authorList>
            <person name="Otto D Thomas"/>
            <person name="Naeem Raeece"/>
        </authorList>
    </citation>
    <scope>NUCLEOTIDE SEQUENCE</scope>
</reference>
<protein>
    <submittedName>
        <fullName evidence="1">Uncharacterized protein</fullName>
    </submittedName>
</protein>
<organism evidence="1">
    <name type="scientific">Chromera velia CCMP2878</name>
    <dbReference type="NCBI Taxonomy" id="1169474"/>
    <lineage>
        <taxon>Eukaryota</taxon>
        <taxon>Sar</taxon>
        <taxon>Alveolata</taxon>
        <taxon>Colpodellida</taxon>
        <taxon>Chromeraceae</taxon>
        <taxon>Chromera</taxon>
    </lineage>
</organism>
<evidence type="ECO:0000313" key="1">
    <source>
        <dbReference type="EMBL" id="CEM47044.1"/>
    </source>
</evidence>